<reference evidence="1" key="1">
    <citation type="submission" date="2021-04" db="EMBL/GenBank/DDBJ databases">
        <title>Draft Genome Sequence of Pandoravirus japonicus, Isolated from the Sabaishi River of Niigata, Japan.</title>
        <authorList>
            <person name="Hosokawa N."/>
            <person name="Takahashi H."/>
            <person name="Aoki K."/>
            <person name="Takemura M."/>
        </authorList>
    </citation>
    <scope>NUCLEOTIDE SEQUENCE</scope>
</reference>
<accession>A0A811BRW3</accession>
<dbReference type="Proteomes" id="UP001253637">
    <property type="component" value="Segment"/>
</dbReference>
<dbReference type="PROSITE" id="PS51257">
    <property type="entry name" value="PROKAR_LIPOPROTEIN"/>
    <property type="match status" value="1"/>
</dbReference>
<proteinExistence type="predicted"/>
<name>A0A811BRW3_9VIRU</name>
<evidence type="ECO:0000313" key="1">
    <source>
        <dbReference type="EMBL" id="BCU03907.1"/>
    </source>
</evidence>
<sequence length="89" mass="9318">MYVALSRALAFFFNHTDGRAVVVGATLLFFVSCTPVGTSVPSLSFFGLVGCSARGHQPVILDWPAALFSTNGRLTATLVGAGGNRTARQ</sequence>
<organism evidence="1 2">
    <name type="scientific">Pandoravirus japonicus</name>
    <dbReference type="NCBI Taxonomy" id="2823154"/>
    <lineage>
        <taxon>Viruses</taxon>
        <taxon>Pandoravirus</taxon>
    </lineage>
</organism>
<protein>
    <submittedName>
        <fullName evidence="1">Uncharacterized protein</fullName>
    </submittedName>
</protein>
<dbReference type="EMBL" id="LC625835">
    <property type="protein sequence ID" value="BCU03907.1"/>
    <property type="molecule type" value="Genomic_DNA"/>
</dbReference>
<evidence type="ECO:0000313" key="2">
    <source>
        <dbReference type="Proteomes" id="UP001253637"/>
    </source>
</evidence>